<evidence type="ECO:0000313" key="3">
    <source>
        <dbReference type="Proteomes" id="UP000050525"/>
    </source>
</evidence>
<organism evidence="2 3">
    <name type="scientific">Alligator mississippiensis</name>
    <name type="common">American alligator</name>
    <dbReference type="NCBI Taxonomy" id="8496"/>
    <lineage>
        <taxon>Eukaryota</taxon>
        <taxon>Metazoa</taxon>
        <taxon>Chordata</taxon>
        <taxon>Craniata</taxon>
        <taxon>Vertebrata</taxon>
        <taxon>Euteleostomi</taxon>
        <taxon>Archelosauria</taxon>
        <taxon>Archosauria</taxon>
        <taxon>Crocodylia</taxon>
        <taxon>Alligatoridae</taxon>
        <taxon>Alligatorinae</taxon>
        <taxon>Alligator</taxon>
    </lineage>
</organism>
<dbReference type="Proteomes" id="UP000050525">
    <property type="component" value="Unassembled WGS sequence"/>
</dbReference>
<comment type="caution">
    <text evidence="2">The sequence shown here is derived from an EMBL/GenBank/DDBJ whole genome shotgun (WGS) entry which is preliminary data.</text>
</comment>
<reference evidence="2 3" key="1">
    <citation type="journal article" date="2012" name="Genome Biol.">
        <title>Sequencing three crocodilian genomes to illuminate the evolution of archosaurs and amniotes.</title>
        <authorList>
            <person name="St John J.A."/>
            <person name="Braun E.L."/>
            <person name="Isberg S.R."/>
            <person name="Miles L.G."/>
            <person name="Chong A.Y."/>
            <person name="Gongora J."/>
            <person name="Dalzell P."/>
            <person name="Moran C."/>
            <person name="Bed'hom B."/>
            <person name="Abzhanov A."/>
            <person name="Burgess S.C."/>
            <person name="Cooksey A.M."/>
            <person name="Castoe T.A."/>
            <person name="Crawford N.G."/>
            <person name="Densmore L.D."/>
            <person name="Drew J.C."/>
            <person name="Edwards S.V."/>
            <person name="Faircloth B.C."/>
            <person name="Fujita M.K."/>
            <person name="Greenwold M.J."/>
            <person name="Hoffmann F.G."/>
            <person name="Howard J.M."/>
            <person name="Iguchi T."/>
            <person name="Janes D.E."/>
            <person name="Khan S.Y."/>
            <person name="Kohno S."/>
            <person name="de Koning A.J."/>
            <person name="Lance S.L."/>
            <person name="McCarthy F.M."/>
            <person name="McCormack J.E."/>
            <person name="Merchant M.E."/>
            <person name="Peterson D.G."/>
            <person name="Pollock D.D."/>
            <person name="Pourmand N."/>
            <person name="Raney B.J."/>
            <person name="Roessler K.A."/>
            <person name="Sanford J.R."/>
            <person name="Sawyer R.H."/>
            <person name="Schmidt C.J."/>
            <person name="Triplett E.W."/>
            <person name="Tuberville T.D."/>
            <person name="Venegas-Anaya M."/>
            <person name="Howard J.T."/>
            <person name="Jarvis E.D."/>
            <person name="Guillette L.J.Jr."/>
            <person name="Glenn T.C."/>
            <person name="Green R.E."/>
            <person name="Ray D.A."/>
        </authorList>
    </citation>
    <scope>NUCLEOTIDE SEQUENCE [LARGE SCALE GENOMIC DNA]</scope>
    <source>
        <strain evidence="2">KSC_2009_1</strain>
    </source>
</reference>
<dbReference type="AlphaFoldDB" id="A0A151PFZ3"/>
<sequence length="66" mass="6984">MPGPVVRGEGVLAAAGGPKGRGRLSLPGRAAARRLCRSWPARWRRGGLGAAAEDVCRFLCRRKGQS</sequence>
<evidence type="ECO:0000313" key="2">
    <source>
        <dbReference type="EMBL" id="KYO47705.1"/>
    </source>
</evidence>
<dbReference type="EMBL" id="AKHW03000416">
    <property type="protein sequence ID" value="KYO47705.1"/>
    <property type="molecule type" value="Genomic_DNA"/>
</dbReference>
<name>A0A151PFZ3_ALLMI</name>
<evidence type="ECO:0000256" key="1">
    <source>
        <dbReference type="SAM" id="MobiDB-lite"/>
    </source>
</evidence>
<gene>
    <name evidence="2" type="ORF">Y1Q_0019789</name>
</gene>
<accession>A0A151PFZ3</accession>
<keyword evidence="3" id="KW-1185">Reference proteome</keyword>
<proteinExistence type="predicted"/>
<feature type="region of interest" description="Disordered" evidence="1">
    <location>
        <begin position="1"/>
        <end position="24"/>
    </location>
</feature>
<protein>
    <submittedName>
        <fullName evidence="2">Uncharacterized protein</fullName>
    </submittedName>
</protein>